<sequence>MTSTSWNQRRRVLVLGSGIIGLTTAIRLAERGHKVLIWSKDRSPNLTSDGSGGYWMPFHIEPEELVNEWSIEALRVFRNQSKQYGKECGIHIFPGRVLHEHLPKQVPYWTHYVNMRIVTSPDQVPKEFEGAWKFESPIVNMDVYMPWLEKQARTLGVEILSPRTVGPRLIDAALDAYRHFAAEVLINCTGLGSRELCNDKSVIPGRGATLRVLSNTRKQQKPREFITTSSGPFSSNELPTYILPRGDNLYTLGGTYYENDWNTQVSPEEVVDIQRRCSLLLPEIKDAPVVRTWAGLRPVRPQVRLEYEILDEDNIPLIIHNYGHGGAGVTVSWGCAKHVVSLLEDCYAAKERRILASRL</sequence>
<name>A0AAV9I4J7_9RHOD</name>
<dbReference type="GO" id="GO:0003884">
    <property type="term" value="F:D-amino-acid oxidase activity"/>
    <property type="evidence" value="ECO:0007669"/>
    <property type="project" value="InterPro"/>
</dbReference>
<evidence type="ECO:0000256" key="1">
    <source>
        <dbReference type="ARBA" id="ARBA00001974"/>
    </source>
</evidence>
<dbReference type="PROSITE" id="PS00677">
    <property type="entry name" value="DAO"/>
    <property type="match status" value="1"/>
</dbReference>
<comment type="caution">
    <text evidence="8">The sequence shown here is derived from an EMBL/GenBank/DDBJ whole genome shotgun (WGS) entry which is preliminary data.</text>
</comment>
<dbReference type="GO" id="GO:0005737">
    <property type="term" value="C:cytoplasm"/>
    <property type="evidence" value="ECO:0007669"/>
    <property type="project" value="TreeGrafter"/>
</dbReference>
<dbReference type="GO" id="GO:0019478">
    <property type="term" value="P:D-amino acid catabolic process"/>
    <property type="evidence" value="ECO:0007669"/>
    <property type="project" value="TreeGrafter"/>
</dbReference>
<gene>
    <name evidence="8" type="ORF">GAYE_HPEPCTG121G0142</name>
</gene>
<feature type="binding site" evidence="6">
    <location>
        <begin position="47"/>
        <end position="48"/>
    </location>
    <ligand>
        <name>FAD</name>
        <dbReference type="ChEBI" id="CHEBI:57692"/>
    </ligand>
</feature>
<feature type="binding site" evidence="6">
    <location>
        <position position="241"/>
    </location>
    <ligand>
        <name>D-dopa</name>
        <dbReference type="ChEBI" id="CHEBI:149689"/>
    </ligand>
</feature>
<evidence type="ECO:0000313" key="8">
    <source>
        <dbReference type="EMBL" id="KAK4522262.1"/>
    </source>
</evidence>
<dbReference type="GO" id="GO:0071949">
    <property type="term" value="F:FAD binding"/>
    <property type="evidence" value="ECO:0007669"/>
    <property type="project" value="InterPro"/>
</dbReference>
<keyword evidence="3" id="KW-0285">Flavoprotein</keyword>
<dbReference type="InterPro" id="IPR006076">
    <property type="entry name" value="FAD-dep_OxRdtase"/>
</dbReference>
<evidence type="ECO:0000256" key="5">
    <source>
        <dbReference type="ARBA" id="ARBA00023002"/>
    </source>
</evidence>
<keyword evidence="4 6" id="KW-0274">FAD</keyword>
<keyword evidence="9" id="KW-1185">Reference proteome</keyword>
<dbReference type="Pfam" id="PF01266">
    <property type="entry name" value="DAO"/>
    <property type="match status" value="1"/>
</dbReference>
<accession>A0AAV9I4J7</accession>
<dbReference type="PANTHER" id="PTHR11530">
    <property type="entry name" value="D-AMINO ACID OXIDASE"/>
    <property type="match status" value="1"/>
</dbReference>
<comment type="similarity">
    <text evidence="2">Belongs to the DAMOX/DASOX family.</text>
</comment>
<feature type="binding site" evidence="6">
    <location>
        <position position="297"/>
    </location>
    <ligand>
        <name>D-dopa</name>
        <dbReference type="ChEBI" id="CHEBI:149689"/>
    </ligand>
</feature>
<evidence type="ECO:0000313" key="9">
    <source>
        <dbReference type="Proteomes" id="UP001300502"/>
    </source>
</evidence>
<dbReference type="AlphaFoldDB" id="A0AAV9I4J7"/>
<reference evidence="8 9" key="1">
    <citation type="submission" date="2022-07" db="EMBL/GenBank/DDBJ databases">
        <title>Genome-wide signatures of adaptation to extreme environments.</title>
        <authorList>
            <person name="Cho C.H."/>
            <person name="Yoon H.S."/>
        </authorList>
    </citation>
    <scope>NUCLEOTIDE SEQUENCE [LARGE SCALE GENOMIC DNA]</scope>
    <source>
        <strain evidence="8 9">108.79 E11</strain>
    </source>
</reference>
<feature type="binding site" evidence="6">
    <location>
        <position position="326"/>
    </location>
    <ligand>
        <name>D-dopa</name>
        <dbReference type="ChEBI" id="CHEBI:149689"/>
    </ligand>
</feature>
<dbReference type="InterPro" id="IPR023209">
    <property type="entry name" value="DAO"/>
</dbReference>
<proteinExistence type="inferred from homology"/>
<dbReference type="PANTHER" id="PTHR11530:SF11">
    <property type="entry name" value="D-ASPARTATE OXIDASE"/>
    <property type="match status" value="1"/>
</dbReference>
<dbReference type="Gene3D" id="3.40.50.720">
    <property type="entry name" value="NAD(P)-binding Rossmann-like Domain"/>
    <property type="match status" value="1"/>
</dbReference>
<dbReference type="SUPFAM" id="SSF51971">
    <property type="entry name" value="Nucleotide-binding domain"/>
    <property type="match status" value="1"/>
</dbReference>
<evidence type="ECO:0000256" key="2">
    <source>
        <dbReference type="ARBA" id="ARBA00006730"/>
    </source>
</evidence>
<dbReference type="InterPro" id="IPR006181">
    <property type="entry name" value="D-amino_acid_oxidase_CS"/>
</dbReference>
<evidence type="ECO:0000256" key="4">
    <source>
        <dbReference type="ARBA" id="ARBA00022827"/>
    </source>
</evidence>
<dbReference type="Proteomes" id="UP001300502">
    <property type="component" value="Unassembled WGS sequence"/>
</dbReference>
<evidence type="ECO:0000256" key="3">
    <source>
        <dbReference type="ARBA" id="ARBA00022630"/>
    </source>
</evidence>
<organism evidence="8 9">
    <name type="scientific">Galdieria yellowstonensis</name>
    <dbReference type="NCBI Taxonomy" id="3028027"/>
    <lineage>
        <taxon>Eukaryota</taxon>
        <taxon>Rhodophyta</taxon>
        <taxon>Bangiophyceae</taxon>
        <taxon>Galdieriales</taxon>
        <taxon>Galdieriaceae</taxon>
        <taxon>Galdieria</taxon>
    </lineage>
</organism>
<dbReference type="Gene3D" id="3.30.9.10">
    <property type="entry name" value="D-Amino Acid Oxidase, subunit A, domain 2"/>
    <property type="match status" value="1"/>
</dbReference>
<comment type="cofactor">
    <cofactor evidence="1 6">
        <name>FAD</name>
        <dbReference type="ChEBI" id="CHEBI:57692"/>
    </cofactor>
</comment>
<feature type="domain" description="FAD dependent oxidoreductase" evidence="7">
    <location>
        <begin position="11"/>
        <end position="341"/>
    </location>
</feature>
<keyword evidence="5" id="KW-0560">Oxidoreductase</keyword>
<dbReference type="PIRSF" id="PIRSF000189">
    <property type="entry name" value="D-aa_oxidase"/>
    <property type="match status" value="1"/>
</dbReference>
<protein>
    <recommendedName>
        <fullName evidence="7">FAD dependent oxidoreductase domain-containing protein</fullName>
    </recommendedName>
</protein>
<feature type="binding site" evidence="6">
    <location>
        <position position="189"/>
    </location>
    <ligand>
        <name>FAD</name>
        <dbReference type="ChEBI" id="CHEBI:57692"/>
    </ligand>
</feature>
<dbReference type="SUPFAM" id="SSF54373">
    <property type="entry name" value="FAD-linked reductases, C-terminal domain"/>
    <property type="match status" value="1"/>
</dbReference>
<dbReference type="EMBL" id="JANCYU010000002">
    <property type="protein sequence ID" value="KAK4522262.1"/>
    <property type="molecule type" value="Genomic_DNA"/>
</dbReference>
<feature type="binding site" evidence="6">
    <location>
        <begin position="325"/>
        <end position="330"/>
    </location>
    <ligand>
        <name>FAD</name>
        <dbReference type="ChEBI" id="CHEBI:57692"/>
    </ligand>
</feature>
<evidence type="ECO:0000256" key="6">
    <source>
        <dbReference type="PIRSR" id="PIRSR000189-1"/>
    </source>
</evidence>
<evidence type="ECO:0000259" key="7">
    <source>
        <dbReference type="Pfam" id="PF01266"/>
    </source>
</evidence>